<organism evidence="2 3">
    <name type="scientific">Flavobacterium litorale</name>
    <dbReference type="NCBI Taxonomy" id="2856519"/>
    <lineage>
        <taxon>Bacteria</taxon>
        <taxon>Pseudomonadati</taxon>
        <taxon>Bacteroidota</taxon>
        <taxon>Flavobacteriia</taxon>
        <taxon>Flavobacteriales</taxon>
        <taxon>Flavobacteriaceae</taxon>
        <taxon>Flavobacterium</taxon>
    </lineage>
</organism>
<dbReference type="EMBL" id="CP080429">
    <property type="protein sequence ID" value="QYJ68780.1"/>
    <property type="molecule type" value="Genomic_DNA"/>
</dbReference>
<dbReference type="Proteomes" id="UP000825381">
    <property type="component" value="Chromosome"/>
</dbReference>
<reference evidence="2 3" key="1">
    <citation type="submission" date="2021-07" db="EMBL/GenBank/DDBJ databases">
        <title>Flavobacterium WSW3-B6 sp.nov, isolated from seaweed.</title>
        <authorList>
            <person name="Muhammad N."/>
            <person name="Ho H."/>
            <person name="Lee Y.-J."/>
            <person name="Nguyen T."/>
            <person name="Ho J."/>
            <person name="Kim S.-G."/>
        </authorList>
    </citation>
    <scope>NUCLEOTIDE SEQUENCE [LARGE SCALE GENOMIC DNA]</scope>
    <source>
        <strain evidence="2 3">WSW3-B6</strain>
    </source>
</reference>
<dbReference type="NCBIfam" id="NF038133">
    <property type="entry name" value="choice_anch_L"/>
    <property type="match status" value="1"/>
</dbReference>
<dbReference type="Gene3D" id="2.60.40.10">
    <property type="entry name" value="Immunoglobulins"/>
    <property type="match status" value="1"/>
</dbReference>
<dbReference type="InterPro" id="IPR049804">
    <property type="entry name" value="Choice_anch_L"/>
</dbReference>
<protein>
    <submittedName>
        <fullName evidence="2">T9SS type B sorting domain-containing protein</fullName>
    </submittedName>
</protein>
<name>A0ABX8V7H7_9FLAO</name>
<feature type="chain" id="PRO_5045384354" evidence="1">
    <location>
        <begin position="20"/>
        <end position="2998"/>
    </location>
</feature>
<gene>
    <name evidence="2" type="ORF">K1I41_02550</name>
</gene>
<evidence type="ECO:0000313" key="2">
    <source>
        <dbReference type="EMBL" id="QYJ68780.1"/>
    </source>
</evidence>
<dbReference type="Pfam" id="PF13585">
    <property type="entry name" value="CHU_C"/>
    <property type="match status" value="1"/>
</dbReference>
<evidence type="ECO:0000256" key="1">
    <source>
        <dbReference type="SAM" id="SignalP"/>
    </source>
</evidence>
<proteinExistence type="predicted"/>
<dbReference type="RefSeq" id="WP_220641119.1">
    <property type="nucleotide sequence ID" value="NZ_CP080429.1"/>
</dbReference>
<evidence type="ECO:0000313" key="3">
    <source>
        <dbReference type="Proteomes" id="UP000825381"/>
    </source>
</evidence>
<accession>A0ABX8V7H7</accession>
<feature type="signal peptide" evidence="1">
    <location>
        <begin position="1"/>
        <end position="19"/>
    </location>
</feature>
<keyword evidence="1" id="KW-0732">Signal</keyword>
<dbReference type="InterPro" id="IPR013783">
    <property type="entry name" value="Ig-like_fold"/>
</dbReference>
<sequence>MKKNLLLLALLVTSINVFSQGIVVTPHPTNSPAANTQLVNNVLLDNSCLAQVSNITKSTGTDFGYSQGNGIGTFSNTNADFPIASGVVLTSGNAVAAQGPNTNTSSFSSPAWAGDADISTTLGITSRNATVLEFDFIPPTANLSIDYIFASEEYGEYQCESNDGFAIYLTNVTAGGAAQNIALIPTVAQPVSVGTIRDEINNSDCSSENINYFGEFYGGGNGADAPINYEGRSVLMNASATLIPGNTYHLKIVITDDGGDDGTDGEYDSAVFFPEGGFNLGQELLGLDLTEVNGTALCDDDTFTLDTGLQPNAGLYTFSWTRDGNPIPGEAIITDNQPGTYAVTVTRNGSTCTSTQEIVIEYSPVITANTPNNLFACDNGAPTYTYNLNLNTPVVKVGLNPGVIVSYHATEDNAEDDEDPLPLAYNSAGGETIWARVESNTSNCYDVVSFQLLTAPAPTAVQPNNLVLCESTQGSGEAEFNLTALTGSILGSQPINENTILYFDSFAAAEDGSTPIDTPGAYVTGSETIYARVQRNFDPTCFTITNFDVVVVPIPALTAPSDVQECDSYILPALTAGNYYTEPGAEGTALFAGDEITTTQTLYIYAENVQNTTVCSNEVSFEVGIITTGTAPEDVSSCGSYTLPTLPAGEFYYNGPGGTLGEIPSGTVIITTQTIYFYIPAAATCTENNNFTVTITDSPVINDPADVNECSPYTLPALPAGQNYYTGPGGTGTALFAGDVINTSQTIYIYTSDPVNPDCSSEEDFEVIINDIQVDDMADVTRCGSYALPELPAGQNYYTGPDGTGTLLTLPTSITSTQTIYIYAVSPTNPACSDEEDFLVTINEQPSFPSIPDAVGCLSYTLQDILPPFADYYTGSGGTGTLLNPGDVITSTQTIYAYAVNANGCSRQRSFLVTIIGTDPIVVDDVEECGSYDLPAPSAGTYYTESGGMGTELPAGTTITTTQTIYLLVVSDADPNCTTESSFEVVINPNPPLSSIPDVITCSNYVLPDTLPANAEYYTEPGGGGTVLPPGTVISTTQTVYAYAISANGCTRARSFDVTIIDGTIAPADFEACGSYTLPALPVGNYYTAPAGGGTLIAPGTEITTTQTIYTYVEVTEGANCTTNNSFELTISPAAVADDPDDVVACFSYQLPPLTNGNYFTEANGGGTALFAGDVITESTTLHVYFEDGTIPSCTADNSFDIIVNSIEVEAPEDQLVCGGYVLPTLDLGDYYTGANGSGTMLSAGDLIDETQLIYVYAESNTTPICTDQDSFTVTIKPAPAIDTPPNVGSCGTYTLPALTVGEYFTEPGGTGTQLFAGDVITANTDIYVYAESGGEPNCIAEHMFTVFINPQAPVDGTVCDSYELPELPIGEYFTAPAGTGTQLFPGDVITTTQDIYVYITMDAMDNCTDNNFFTVTVNQSPVLDPAPVVTPQCDFYELPALTVGNYYTEPDGDGTLLPEGSLIESTQTVYMYAATGTVPNCTAQDSFEVIIFDTPIPDARSKTERCDQYVLDELIVGDYYALSGGPDVAGQVTFDAGDVITETMTMYIYAESGTTPNCFQENSFEIEIYSITADNPENGEVSVCDSYTLPALTVGDYYLLSGGPSTPGQVLYEAGDVLTTSVTLYVYAELGGRINCNDENEFQINIFETPQVDATPVDETVCFQYILPALTVGNYYTGAGGTGILLNAGDAITATQEIYIYAATGNADVTCFTERSFTITVNSVFVPEIADFVACESYTLPALAVGDYYTGPGGTGDIIPEGTIIIETSLIYIYAETNTVPVCTAESDFEVTIVTPPTFLQPLPVEACGLDDDGQGIFNLAPAVEIALNGQTNVTATVHETSIGAEFDNNPIPNITAYANVEAFDQTVYIRLEADAAPTCFTIVALDLIVNPRPQAATPEDYELCDNGLNDTDGIATFDLTTRDEEILDGLDPLLFSVEYFETQAAAELGTSPITTASVYNTTTTTVYVRVTNNDTGCHDLVVLELIVNPLPDVFEPLPYTLCDVNNPGDEVELFDLTTQYPLIAVDPNGVNVTFHDTFEEAELGDNPILNPEAYENQNGTAVETLFARATIEATGCYRIALLDIRVEPLPVLYLENIEDDLTVGCDEDGDGIAFFNLDAMVEAMVNGGENLLVSFHETALDAENNLNPITNTSNYQNAIPELDQIFVRVENTITGCINSEVYELELTVVPSPQVPDLEDITQCDDEDDNGQDNQAFFDLTQQNPIIFAGLDPAIPDVIIHYFESEAAARNGAPRIITPANYTGTHEQTIWVRVEDPATECFGITSFQLFLNQPLLLTTPSVYTICETTLPNDAREIFDLTTKDEEILGPFGVGQGYTVEYFISEAERDAGNAIPNPEGYENTVNAQTLFVTVTSTEGCESYTTLTIRVLPLPTPNQEPDALVLCDDNNSPDGEEEFNLFDAEADIRNNDPTTIITYYETEADAQNAENPIADPSAYQSATNSVWVRVAANTGNPDDQVCYQVVELPLIVNPLPVLGENGTITPNAYCEENTDGQHTFILNEHLPFILIGEDPEDYTIRFYLDQAALDAGTALPNQYTNISTPQTILVWVENNTTGCINTAPLTLYVEEAATAFPITPGQLDTCDYDGTNDGQTTIDLTQIEAQVLGGQDPLDYDVDYYENQDDAITDTNPIADPSTYVNTIAGGQTIWVRVTNESTISRCYDITSIDITIEAIPEPIIQGGTLCVDYDTQEVLNPVVMDTGLDDSHTFIWYLNGEEITGATESTYIAQAVGSYSVEAISAGGCISDPIDPVTVDQSGPASIIGSGFSVTNAFSDNQVITINVQGYGDYEYQLEDGPWQDSNIFTNVIPRRIPYTVHVRDKGACSQFQLDINNVNIIDYPRFFTPNADGYNDTWNIFGLSSQGGAEIYIFDRYGKLIKQISSQSEGWDGTYNGNPLPADDYWFSVTFGEIQERVFEITAADIKTKTTEEGEEIKYYVLPGTSLEIEVTQAQIDQLPIEITTQQPVTREFKAHFSLKR</sequence>
<dbReference type="NCBIfam" id="TIGR04131">
    <property type="entry name" value="Bac_Flav_CTERM"/>
    <property type="match status" value="1"/>
</dbReference>
<keyword evidence="3" id="KW-1185">Reference proteome</keyword>
<dbReference type="InterPro" id="IPR026341">
    <property type="entry name" value="T9SS_type_B"/>
</dbReference>